<dbReference type="InterPro" id="IPR040730">
    <property type="entry name" value="Hexapep_loop"/>
</dbReference>
<evidence type="ECO:0000313" key="1">
    <source>
        <dbReference type="EMBL" id="VBB41481.1"/>
    </source>
</evidence>
<accession>A0A653A0B9</accession>
<dbReference type="Gene3D" id="2.160.10.10">
    <property type="entry name" value="Hexapeptide repeat proteins"/>
    <property type="match status" value="2"/>
</dbReference>
<name>A0A653A0B9_UNCDX</name>
<evidence type="ECO:0008006" key="2">
    <source>
        <dbReference type="Google" id="ProtNLM"/>
    </source>
</evidence>
<dbReference type="EMBL" id="UPXX01000003">
    <property type="protein sequence ID" value="VBB41481.1"/>
    <property type="molecule type" value="Genomic_DNA"/>
</dbReference>
<sequence>MKELEKLIERVVNRININLREPAFDSGPYLRSIVPLKQFGRFYAFYALTPHHPLHFRFHGSSLGGSYFLGKCFVDHSVLYKSDIRGDELKCRGDVFRYGGLEIPLHDDEVIHIKDSYLIKTLVHNYSHDPENLEEFLICNTASTHYANIHGSTVEGCFLGPFSTVDLTTLHDCVIGAFAYVQVGELSHEWVPAGEIRIEAGDRFRFNYHFDADLLKAYIHMEPGTVPQGILMDFMEDRKTEFQRIFDVVHLKAPIPISQGTSLSRYAVVKGDTHVDANVLVAQRAYLEDAWLGRGSNAQENCCIIHSRLEGENVTAHGGKLVRTRLGKKVFVGFNSFLRGMEDAPLTIGGGSVVMPHTIIDIREPLEIPPNHLIWGLIRNREDLKVHSLDLDDFAKIGGRYDLGRMRFEGDGAVFVEAFRHRIEHILEANGAYFDGRGNRGHAQKDQDISYNMIQPYPKGRLKGLYPSIDIRP</sequence>
<dbReference type="Pfam" id="PF18776">
    <property type="entry name" value="Hexapep_loop"/>
    <property type="match status" value="1"/>
</dbReference>
<dbReference type="AlphaFoldDB" id="A0A653A0B9"/>
<reference evidence="1" key="1">
    <citation type="submission" date="2018-07" db="EMBL/GenBank/DDBJ databases">
        <authorList>
            <consortium name="Genoscope - CEA"/>
            <person name="William W."/>
        </authorList>
    </citation>
    <scope>NUCLEOTIDE SEQUENCE</scope>
    <source>
        <strain evidence="1">IK1</strain>
    </source>
</reference>
<protein>
    <recommendedName>
        <fullName evidence="2">Transferase</fullName>
    </recommendedName>
</protein>
<organism evidence="1">
    <name type="scientific">Uncultured Desulfatiglans sp</name>
    <dbReference type="NCBI Taxonomy" id="1748965"/>
    <lineage>
        <taxon>Bacteria</taxon>
        <taxon>Pseudomonadati</taxon>
        <taxon>Thermodesulfobacteriota</taxon>
        <taxon>Desulfobacteria</taxon>
        <taxon>Desulfatiglandales</taxon>
        <taxon>Desulfatiglandaceae</taxon>
        <taxon>Desulfatiglans</taxon>
        <taxon>environmental samples</taxon>
    </lineage>
</organism>
<dbReference type="InterPro" id="IPR011004">
    <property type="entry name" value="Trimer_LpxA-like_sf"/>
</dbReference>
<gene>
    <name evidence="1" type="ORF">TRIP_B110046</name>
</gene>
<proteinExistence type="predicted"/>
<dbReference type="SUPFAM" id="SSF51161">
    <property type="entry name" value="Trimeric LpxA-like enzymes"/>
    <property type="match status" value="1"/>
</dbReference>